<keyword evidence="3" id="KW-1185">Reference proteome</keyword>
<dbReference type="PROSITE" id="PS51257">
    <property type="entry name" value="PROKAR_LIPOPROTEIN"/>
    <property type="match status" value="1"/>
</dbReference>
<protein>
    <submittedName>
        <fullName evidence="2">Uncharacterized protein</fullName>
    </submittedName>
</protein>
<dbReference type="OrthoDB" id="187863at2"/>
<keyword evidence="1" id="KW-1133">Transmembrane helix</keyword>
<feature type="transmembrane region" description="Helical" evidence="1">
    <location>
        <begin position="60"/>
        <end position="80"/>
    </location>
</feature>
<dbReference type="EMBL" id="SNVJ01000006">
    <property type="protein sequence ID" value="MXP63605.1"/>
    <property type="molecule type" value="Genomic_DNA"/>
</dbReference>
<organism evidence="2 3">
    <name type="scientific">Teichococcus coralli</name>
    <dbReference type="NCBI Taxonomy" id="2545983"/>
    <lineage>
        <taxon>Bacteria</taxon>
        <taxon>Pseudomonadati</taxon>
        <taxon>Pseudomonadota</taxon>
        <taxon>Alphaproteobacteria</taxon>
        <taxon>Acetobacterales</taxon>
        <taxon>Roseomonadaceae</taxon>
        <taxon>Roseomonas</taxon>
    </lineage>
</organism>
<sequence>MWKFLKDNSLSLAFLALFLACIIGQAIAGYALQAEDPAGQSHSGSQLAYLLDANFLKGVFSNWQAALLQLFALIVLAVFLRQKGAPHSRETEGAQAKRRPDRLRWFGRSRSWTYANSLSLAFLGMFVLSFAGFVLAEAAVYNANRARLGEPPLAMAEFLVSADLWFATLQTWQAEFFAMGSFLILGVYLRQENSPESKPVGASDEETGETNR</sequence>
<accession>A0A845BA02</accession>
<gene>
    <name evidence="2" type="ORF">E0493_09620</name>
</gene>
<feature type="transmembrane region" description="Helical" evidence="1">
    <location>
        <begin position="164"/>
        <end position="189"/>
    </location>
</feature>
<name>A0A845BA02_9PROT</name>
<feature type="transmembrane region" description="Helical" evidence="1">
    <location>
        <begin position="118"/>
        <end position="144"/>
    </location>
</feature>
<dbReference type="RefSeq" id="WP_160936720.1">
    <property type="nucleotide sequence ID" value="NZ_SNVJ01000006.1"/>
</dbReference>
<evidence type="ECO:0000256" key="1">
    <source>
        <dbReference type="SAM" id="Phobius"/>
    </source>
</evidence>
<dbReference type="InterPro" id="IPR046657">
    <property type="entry name" value="DUF6766"/>
</dbReference>
<keyword evidence="1" id="KW-0472">Membrane</keyword>
<comment type="caution">
    <text evidence="2">The sequence shown here is derived from an EMBL/GenBank/DDBJ whole genome shotgun (WGS) entry which is preliminary data.</text>
</comment>
<dbReference type="AlphaFoldDB" id="A0A845BA02"/>
<reference evidence="2 3" key="1">
    <citation type="submission" date="2019-03" db="EMBL/GenBank/DDBJ databases">
        <title>Roseomonas sp. a novel Roseomonas species isolated from Sea whip Gorgonian.</title>
        <authorList>
            <person name="Li F."/>
            <person name="Pan X."/>
            <person name="Huang S."/>
            <person name="Li Z."/>
            <person name="Meng B."/>
        </authorList>
    </citation>
    <scope>NUCLEOTIDE SEQUENCE [LARGE SCALE GENOMIC DNA]</scope>
    <source>
        <strain evidence="2 3">M0104</strain>
    </source>
</reference>
<evidence type="ECO:0000313" key="3">
    <source>
        <dbReference type="Proteomes" id="UP000460715"/>
    </source>
</evidence>
<dbReference type="Pfam" id="PF20554">
    <property type="entry name" value="DUF6766"/>
    <property type="match status" value="1"/>
</dbReference>
<keyword evidence="1" id="KW-0812">Transmembrane</keyword>
<dbReference type="Proteomes" id="UP000460715">
    <property type="component" value="Unassembled WGS sequence"/>
</dbReference>
<proteinExistence type="predicted"/>
<evidence type="ECO:0000313" key="2">
    <source>
        <dbReference type="EMBL" id="MXP63605.1"/>
    </source>
</evidence>